<evidence type="ECO:0000313" key="1">
    <source>
        <dbReference type="EMBL" id="GFO17168.1"/>
    </source>
</evidence>
<dbReference type="AlphaFoldDB" id="A0AAV4BC82"/>
<organism evidence="1 2">
    <name type="scientific">Plakobranchus ocellatus</name>
    <dbReference type="NCBI Taxonomy" id="259542"/>
    <lineage>
        <taxon>Eukaryota</taxon>
        <taxon>Metazoa</taxon>
        <taxon>Spiralia</taxon>
        <taxon>Lophotrochozoa</taxon>
        <taxon>Mollusca</taxon>
        <taxon>Gastropoda</taxon>
        <taxon>Heterobranchia</taxon>
        <taxon>Euthyneura</taxon>
        <taxon>Panpulmonata</taxon>
        <taxon>Sacoglossa</taxon>
        <taxon>Placobranchoidea</taxon>
        <taxon>Plakobranchidae</taxon>
        <taxon>Plakobranchus</taxon>
    </lineage>
</organism>
<dbReference type="Proteomes" id="UP000735302">
    <property type="component" value="Unassembled WGS sequence"/>
</dbReference>
<dbReference type="EMBL" id="BLXT01004727">
    <property type="protein sequence ID" value="GFO17168.1"/>
    <property type="molecule type" value="Genomic_DNA"/>
</dbReference>
<keyword evidence="2" id="KW-1185">Reference proteome</keyword>
<protein>
    <submittedName>
        <fullName evidence="1">Uncharacterized protein</fullName>
    </submittedName>
</protein>
<gene>
    <name evidence="1" type="ORF">PoB_004367300</name>
</gene>
<name>A0AAV4BC82_9GAST</name>
<comment type="caution">
    <text evidence="1">The sequence shown here is derived from an EMBL/GenBank/DDBJ whole genome shotgun (WGS) entry which is preliminary data.</text>
</comment>
<accession>A0AAV4BC82</accession>
<reference evidence="1 2" key="1">
    <citation type="journal article" date="2021" name="Elife">
        <title>Chloroplast acquisition without the gene transfer in kleptoplastic sea slugs, Plakobranchus ocellatus.</title>
        <authorList>
            <person name="Maeda T."/>
            <person name="Takahashi S."/>
            <person name="Yoshida T."/>
            <person name="Shimamura S."/>
            <person name="Takaki Y."/>
            <person name="Nagai Y."/>
            <person name="Toyoda A."/>
            <person name="Suzuki Y."/>
            <person name="Arimoto A."/>
            <person name="Ishii H."/>
            <person name="Satoh N."/>
            <person name="Nishiyama T."/>
            <person name="Hasebe M."/>
            <person name="Maruyama T."/>
            <person name="Minagawa J."/>
            <person name="Obokata J."/>
            <person name="Shigenobu S."/>
        </authorList>
    </citation>
    <scope>NUCLEOTIDE SEQUENCE [LARGE SCALE GENOMIC DNA]</scope>
</reference>
<sequence length="87" mass="9737">MRITLSARHRRVLKDTSTKGIKFIGFQCFGFPSSMWSVGGTMFSKCALRSAATFQSRQADINKLKLTADRTALTRHGCSLLALERVR</sequence>
<proteinExistence type="predicted"/>
<evidence type="ECO:0000313" key="2">
    <source>
        <dbReference type="Proteomes" id="UP000735302"/>
    </source>
</evidence>